<dbReference type="RefSeq" id="WP_327794612.1">
    <property type="nucleotide sequence ID" value="NZ_JADQAZ010000002.1"/>
</dbReference>
<dbReference type="Gene3D" id="3.30.1540.10">
    <property type="entry name" value="formyl-coa transferase, domain 3"/>
    <property type="match status" value="1"/>
</dbReference>
<proteinExistence type="predicted"/>
<dbReference type="InterPro" id="IPR044855">
    <property type="entry name" value="CoA-Trfase_III_dom3_sf"/>
</dbReference>
<dbReference type="EMBL" id="JADQAZ010000002">
    <property type="protein sequence ID" value="MBT0958411.1"/>
    <property type="molecule type" value="Genomic_DNA"/>
</dbReference>
<gene>
    <name evidence="2" type="ORF">IV417_13560</name>
</gene>
<evidence type="ECO:0000313" key="3">
    <source>
        <dbReference type="Proteomes" id="UP001315686"/>
    </source>
</evidence>
<evidence type="ECO:0000256" key="1">
    <source>
        <dbReference type="ARBA" id="ARBA00022679"/>
    </source>
</evidence>
<dbReference type="AlphaFoldDB" id="A0AAP2CRW9"/>
<dbReference type="PANTHER" id="PTHR48207">
    <property type="entry name" value="SUCCINATE--HYDROXYMETHYLGLUTARATE COA-TRANSFERASE"/>
    <property type="match status" value="1"/>
</dbReference>
<protein>
    <submittedName>
        <fullName evidence="2">CoA transferase</fullName>
    </submittedName>
</protein>
<evidence type="ECO:0000313" key="2">
    <source>
        <dbReference type="EMBL" id="MBT0958411.1"/>
    </source>
</evidence>
<accession>A0AAP2CRW9</accession>
<reference evidence="2 3" key="1">
    <citation type="journal article" date="2021" name="Arch. Microbiol.">
        <title>Harenicola maris gen. nov., sp. nov. isolated from the Sea of Japan shallow sediments.</title>
        <authorList>
            <person name="Romanenko L.A."/>
            <person name="Kurilenko V.V."/>
            <person name="Chernysheva N.Y."/>
            <person name="Tekutyeva L.A."/>
            <person name="Velansky P.V."/>
            <person name="Svetashev V.I."/>
            <person name="Isaeva M.P."/>
        </authorList>
    </citation>
    <scope>NUCLEOTIDE SEQUENCE [LARGE SCALE GENOMIC DNA]</scope>
    <source>
        <strain evidence="2 3">KMM 3653</strain>
    </source>
</reference>
<dbReference type="GO" id="GO:0008410">
    <property type="term" value="F:CoA-transferase activity"/>
    <property type="evidence" value="ECO:0007669"/>
    <property type="project" value="TreeGrafter"/>
</dbReference>
<dbReference type="Pfam" id="PF02515">
    <property type="entry name" value="CoA_transf_3"/>
    <property type="match status" value="1"/>
</dbReference>
<dbReference type="Proteomes" id="UP001315686">
    <property type="component" value="Unassembled WGS sequence"/>
</dbReference>
<keyword evidence="3" id="KW-1185">Reference proteome</keyword>
<sequence length="399" mass="43196">MKTPYTPDAKGPLDGLRVVDMTRLAAGNMMTHMLADFGADVIKIERPGKGDDLRRFGEAESWWKVYARSKRSMELDFRSDAGREVLGQLIASADILCENFVPGTLEKWGMGPEDLWQANEKLIIVRVSGWGQTGPYKDKPGFGSLIEGMSGFAAMTGWADKPPLLPPLALADMVAGLAGFGGVLSAVIARDKGAAKGQVVDLSLFEPLFGILGPWAAAYETTGKVPQRMGNSSEVAAPRGLYPTKDGKYIAMSASMQSMWEKLAAAIGQPELNDDPRYATSRARVEHAAELDAIIAANMKTRTLDENLAFFEAEGVTVGPICDISDLIDHPYIRGREVLQDFEYEGMERLPMHQAFPRLSATPGAVRARAPRLGEHTAEILAELGIDDPGEACRAKEGA</sequence>
<organism evidence="2 3">
    <name type="scientific">Harenicola maris</name>
    <dbReference type="NCBI Taxonomy" id="2841044"/>
    <lineage>
        <taxon>Bacteria</taxon>
        <taxon>Pseudomonadati</taxon>
        <taxon>Pseudomonadota</taxon>
        <taxon>Alphaproteobacteria</taxon>
        <taxon>Rhodobacterales</taxon>
        <taxon>Paracoccaceae</taxon>
        <taxon>Harenicola</taxon>
    </lineage>
</organism>
<dbReference type="InterPro" id="IPR003673">
    <property type="entry name" value="CoA-Trfase_fam_III"/>
</dbReference>
<name>A0AAP2CRW9_9RHOB</name>
<keyword evidence="1 2" id="KW-0808">Transferase</keyword>
<dbReference type="Gene3D" id="3.40.50.10540">
    <property type="entry name" value="Crotonobetainyl-coa:carnitine coa-transferase, domain 1"/>
    <property type="match status" value="1"/>
</dbReference>
<comment type="caution">
    <text evidence="2">The sequence shown here is derived from an EMBL/GenBank/DDBJ whole genome shotgun (WGS) entry which is preliminary data.</text>
</comment>
<dbReference type="SUPFAM" id="SSF89796">
    <property type="entry name" value="CoA-transferase family III (CaiB/BaiF)"/>
    <property type="match status" value="1"/>
</dbReference>
<dbReference type="InterPro" id="IPR050483">
    <property type="entry name" value="CoA-transferase_III_domain"/>
</dbReference>
<dbReference type="InterPro" id="IPR023606">
    <property type="entry name" value="CoA-Trfase_III_dom_1_sf"/>
</dbReference>
<dbReference type="PANTHER" id="PTHR48207:SF3">
    <property type="entry name" value="SUCCINATE--HYDROXYMETHYLGLUTARATE COA-TRANSFERASE"/>
    <property type="match status" value="1"/>
</dbReference>